<reference evidence="1 2" key="1">
    <citation type="journal article" date="2018" name="Front. Microbiol.">
        <title>Genome-Wide Analysis of Corynespora cassiicola Leaf Fall Disease Putative Effectors.</title>
        <authorList>
            <person name="Lopez D."/>
            <person name="Ribeiro S."/>
            <person name="Label P."/>
            <person name="Fumanal B."/>
            <person name="Venisse J.S."/>
            <person name="Kohler A."/>
            <person name="de Oliveira R.R."/>
            <person name="Labutti K."/>
            <person name="Lipzen A."/>
            <person name="Lail K."/>
            <person name="Bauer D."/>
            <person name="Ohm R.A."/>
            <person name="Barry K.W."/>
            <person name="Spatafora J."/>
            <person name="Grigoriev I.V."/>
            <person name="Martin F.M."/>
            <person name="Pujade-Renaud V."/>
        </authorList>
    </citation>
    <scope>NUCLEOTIDE SEQUENCE [LARGE SCALE GENOMIC DNA]</scope>
    <source>
        <strain evidence="1 2">Philippines</strain>
    </source>
</reference>
<keyword evidence="2" id="KW-1185">Reference proteome</keyword>
<protein>
    <submittedName>
        <fullName evidence="1">Uncharacterized protein</fullName>
    </submittedName>
</protein>
<dbReference type="EMBL" id="KZ678132">
    <property type="protein sequence ID" value="PSN70001.1"/>
    <property type="molecule type" value="Genomic_DNA"/>
</dbReference>
<accession>A0A2T2NX46</accession>
<gene>
    <name evidence="1" type="ORF">BS50DRAFT_302512</name>
</gene>
<sequence length="187" mass="19739">MRRHLRVVVPVEPVEPVQPVEPVEPVCQCASVPVWAAAAAGEGNSHSRRHDAVVGEAQALGWLPGLPLPLARRRRRLSVLRDDGGVRLAQGGKKAGCIMIRPLRHSGRPGAGHLVVASARGRCCSAAGLLGGWRSSSVVAESNTTPAAKQQATLLIFRCHKGPSTDSSAVSECHRAIVDPEVLPTMP</sequence>
<evidence type="ECO:0000313" key="1">
    <source>
        <dbReference type="EMBL" id="PSN70001.1"/>
    </source>
</evidence>
<name>A0A2T2NX46_CORCC</name>
<organism evidence="1 2">
    <name type="scientific">Corynespora cassiicola Philippines</name>
    <dbReference type="NCBI Taxonomy" id="1448308"/>
    <lineage>
        <taxon>Eukaryota</taxon>
        <taxon>Fungi</taxon>
        <taxon>Dikarya</taxon>
        <taxon>Ascomycota</taxon>
        <taxon>Pezizomycotina</taxon>
        <taxon>Dothideomycetes</taxon>
        <taxon>Pleosporomycetidae</taxon>
        <taxon>Pleosporales</taxon>
        <taxon>Corynesporascaceae</taxon>
        <taxon>Corynespora</taxon>
    </lineage>
</organism>
<dbReference type="AlphaFoldDB" id="A0A2T2NX46"/>
<proteinExistence type="predicted"/>
<dbReference type="Proteomes" id="UP000240883">
    <property type="component" value="Unassembled WGS sequence"/>
</dbReference>
<evidence type="ECO:0000313" key="2">
    <source>
        <dbReference type="Proteomes" id="UP000240883"/>
    </source>
</evidence>